<dbReference type="AlphaFoldDB" id="A0A3E1P8R5"/>
<dbReference type="Proteomes" id="UP000261174">
    <property type="component" value="Unassembled WGS sequence"/>
</dbReference>
<keyword evidence="1" id="KW-0472">Membrane</keyword>
<gene>
    <name evidence="4" type="ORF">DXN04_03475</name>
</gene>
<feature type="domain" description="FecR protein" evidence="2">
    <location>
        <begin position="110"/>
        <end position="192"/>
    </location>
</feature>
<feature type="transmembrane region" description="Helical" evidence="1">
    <location>
        <begin position="78"/>
        <end position="97"/>
    </location>
</feature>
<name>A0A3E1P8R5_9BACT</name>
<sequence>MANIQITDELLSKYFAGEALPEEAMAIDDWKNSHADNASLFHASWDAWQMTSAHPYIKPDLQAIWQQTNAKRPQKIRVLPWAAAAAALLTAVVLIWLQQRKPVTMTIAATQQTVTQTLPDGSVAKVTPGSTISYTNRTIQLKGNGDFDVKSDPEKPFIVQAGPVQITVLGTAFHVEESDSLVIVQVSSGKVRMDKAGKDITVAAGQMGYYKAGALVLENYHFTFDNNSLGSILERLSMAYHKKIVLQDPAMADLRISSVFENKPLDYMLEVITSTLNLKYSYRNRDEIYIEEE</sequence>
<comment type="caution">
    <text evidence="4">The sequence shown here is derived from an EMBL/GenBank/DDBJ whole genome shotgun (WGS) entry which is preliminary data.</text>
</comment>
<dbReference type="RefSeq" id="WP_116851894.1">
    <property type="nucleotide sequence ID" value="NZ_QTJV01000001.1"/>
</dbReference>
<dbReference type="PANTHER" id="PTHR30273:SF2">
    <property type="entry name" value="PROTEIN FECR"/>
    <property type="match status" value="1"/>
</dbReference>
<dbReference type="PIRSF" id="PIRSF018266">
    <property type="entry name" value="FecR"/>
    <property type="match status" value="1"/>
</dbReference>
<dbReference type="PANTHER" id="PTHR30273">
    <property type="entry name" value="PERIPLASMIC SIGNAL SENSOR AND SIGMA FACTOR ACTIVATOR FECR-RELATED"/>
    <property type="match status" value="1"/>
</dbReference>
<reference evidence="4 5" key="1">
    <citation type="submission" date="2018-08" db="EMBL/GenBank/DDBJ databases">
        <title>Chitinophaga sp. K20C18050901, a novel bacterium isolated from forest soil.</title>
        <authorList>
            <person name="Wang C."/>
        </authorList>
    </citation>
    <scope>NUCLEOTIDE SEQUENCE [LARGE SCALE GENOMIC DNA]</scope>
    <source>
        <strain evidence="4 5">K20C18050901</strain>
    </source>
</reference>
<dbReference type="EMBL" id="QTJV01000001">
    <property type="protein sequence ID" value="RFM36572.1"/>
    <property type="molecule type" value="Genomic_DNA"/>
</dbReference>
<dbReference type="Gene3D" id="2.60.120.1440">
    <property type="match status" value="1"/>
</dbReference>
<dbReference type="Pfam" id="PF16344">
    <property type="entry name" value="FecR_C"/>
    <property type="match status" value="1"/>
</dbReference>
<organism evidence="4 5">
    <name type="scientific">Chitinophaga silvisoli</name>
    <dbReference type="NCBI Taxonomy" id="2291814"/>
    <lineage>
        <taxon>Bacteria</taxon>
        <taxon>Pseudomonadati</taxon>
        <taxon>Bacteroidota</taxon>
        <taxon>Chitinophagia</taxon>
        <taxon>Chitinophagales</taxon>
        <taxon>Chitinophagaceae</taxon>
        <taxon>Chitinophaga</taxon>
    </lineage>
</organism>
<evidence type="ECO:0000256" key="1">
    <source>
        <dbReference type="SAM" id="Phobius"/>
    </source>
</evidence>
<dbReference type="Pfam" id="PF04773">
    <property type="entry name" value="FecR"/>
    <property type="match status" value="1"/>
</dbReference>
<dbReference type="OrthoDB" id="1452822at2"/>
<keyword evidence="1" id="KW-0812">Transmembrane</keyword>
<feature type="domain" description="Protein FecR C-terminal" evidence="3">
    <location>
        <begin position="222"/>
        <end position="290"/>
    </location>
</feature>
<dbReference type="InterPro" id="IPR012373">
    <property type="entry name" value="Ferrdict_sens_TM"/>
</dbReference>
<dbReference type="GO" id="GO:0016989">
    <property type="term" value="F:sigma factor antagonist activity"/>
    <property type="evidence" value="ECO:0007669"/>
    <property type="project" value="TreeGrafter"/>
</dbReference>
<evidence type="ECO:0000313" key="5">
    <source>
        <dbReference type="Proteomes" id="UP000261174"/>
    </source>
</evidence>
<keyword evidence="1" id="KW-1133">Transmembrane helix</keyword>
<dbReference type="InterPro" id="IPR032508">
    <property type="entry name" value="FecR_C"/>
</dbReference>
<accession>A0A3E1P8R5</accession>
<protein>
    <submittedName>
        <fullName evidence="4">DUF4974 domain-containing protein</fullName>
    </submittedName>
</protein>
<evidence type="ECO:0000259" key="2">
    <source>
        <dbReference type="Pfam" id="PF04773"/>
    </source>
</evidence>
<evidence type="ECO:0000259" key="3">
    <source>
        <dbReference type="Pfam" id="PF16344"/>
    </source>
</evidence>
<keyword evidence="5" id="KW-1185">Reference proteome</keyword>
<dbReference type="InterPro" id="IPR006860">
    <property type="entry name" value="FecR"/>
</dbReference>
<evidence type="ECO:0000313" key="4">
    <source>
        <dbReference type="EMBL" id="RFM36572.1"/>
    </source>
</evidence>
<dbReference type="Gene3D" id="3.55.50.30">
    <property type="match status" value="1"/>
</dbReference>
<proteinExistence type="predicted"/>